<dbReference type="GO" id="GO:0004035">
    <property type="term" value="F:alkaline phosphatase activity"/>
    <property type="evidence" value="ECO:0007669"/>
    <property type="project" value="UniProtKB-EC"/>
</dbReference>
<dbReference type="InterPro" id="IPR001343">
    <property type="entry name" value="Hemolysn_Ca-bd"/>
</dbReference>
<dbReference type="AlphaFoldDB" id="A0A0P0A4W6"/>
<dbReference type="GO" id="GO:0005737">
    <property type="term" value="C:cytoplasm"/>
    <property type="evidence" value="ECO:0007669"/>
    <property type="project" value="UniProtKB-ARBA"/>
</dbReference>
<dbReference type="Gene3D" id="3.40.50.200">
    <property type="entry name" value="Peptidase S8/S53 domain"/>
    <property type="match status" value="1"/>
</dbReference>
<dbReference type="EC" id="3.1.3.1" evidence="7"/>
<evidence type="ECO:0000256" key="4">
    <source>
        <dbReference type="PROSITE-ProRule" id="PRU01240"/>
    </source>
</evidence>
<proteinExistence type="inferred from homology"/>
<dbReference type="PROSITE" id="PS51892">
    <property type="entry name" value="SUBTILASE"/>
    <property type="match status" value="1"/>
</dbReference>
<dbReference type="InterPro" id="IPR002884">
    <property type="entry name" value="P_dom"/>
</dbReference>
<dbReference type="RefSeq" id="WP_062217707.1">
    <property type="nucleotide sequence ID" value="NZ_CP012023.1"/>
</dbReference>
<evidence type="ECO:0000259" key="5">
    <source>
        <dbReference type="Pfam" id="PF00082"/>
    </source>
</evidence>
<dbReference type="PANTHER" id="PTHR42884">
    <property type="entry name" value="PROPROTEIN CONVERTASE SUBTILISIN/KEXIN-RELATED"/>
    <property type="match status" value="1"/>
</dbReference>
<protein>
    <submittedName>
        <fullName evidence="7">Alkaline phosphatase</fullName>
        <ecNumber evidence="7">3.1.3.1</ecNumber>
    </submittedName>
</protein>
<dbReference type="Pfam" id="PF01483">
    <property type="entry name" value="P_proprotein"/>
    <property type="match status" value="1"/>
</dbReference>
<dbReference type="PANTHER" id="PTHR42884:SF14">
    <property type="entry name" value="NEUROENDOCRINE CONVERTASE 1"/>
    <property type="match status" value="1"/>
</dbReference>
<dbReference type="STRING" id="1397108.IMCC12053_1630"/>
<evidence type="ECO:0000256" key="1">
    <source>
        <dbReference type="ARBA" id="ARBA00022670"/>
    </source>
</evidence>
<dbReference type="GO" id="GO:0004252">
    <property type="term" value="F:serine-type endopeptidase activity"/>
    <property type="evidence" value="ECO:0007669"/>
    <property type="project" value="UniProtKB-UniRule"/>
</dbReference>
<evidence type="ECO:0000313" key="7">
    <source>
        <dbReference type="EMBL" id="ALI55577.1"/>
    </source>
</evidence>
<dbReference type="InterPro" id="IPR018511">
    <property type="entry name" value="Hemolysin-typ_Ca-bd_CS"/>
</dbReference>
<dbReference type="EMBL" id="CP012023">
    <property type="protein sequence ID" value="ALI55577.1"/>
    <property type="molecule type" value="Genomic_DNA"/>
</dbReference>
<keyword evidence="8" id="KW-1185">Reference proteome</keyword>
<dbReference type="InterPro" id="IPR008979">
    <property type="entry name" value="Galactose-bd-like_sf"/>
</dbReference>
<dbReference type="Pfam" id="PF00353">
    <property type="entry name" value="HemolysinCabind"/>
    <property type="match status" value="3"/>
</dbReference>
<evidence type="ECO:0000256" key="2">
    <source>
        <dbReference type="ARBA" id="ARBA00022801"/>
    </source>
</evidence>
<keyword evidence="1 4" id="KW-0645">Protease</keyword>
<keyword evidence="2 4" id="KW-0378">Hydrolase</keyword>
<dbReference type="PROSITE" id="PS00138">
    <property type="entry name" value="SUBTILASE_SER"/>
    <property type="match status" value="1"/>
</dbReference>
<dbReference type="Gene3D" id="2.150.10.10">
    <property type="entry name" value="Serralysin-like metalloprotease, C-terminal"/>
    <property type="match status" value="2"/>
</dbReference>
<dbReference type="GO" id="GO:0016485">
    <property type="term" value="P:protein processing"/>
    <property type="evidence" value="ECO:0007669"/>
    <property type="project" value="TreeGrafter"/>
</dbReference>
<dbReference type="OrthoDB" id="7753598at2"/>
<feature type="active site" description="Charge relay system" evidence="4">
    <location>
        <position position="266"/>
    </location>
</feature>
<gene>
    <name evidence="7" type="ORF">IMCC12053_1630</name>
</gene>
<dbReference type="InterPro" id="IPR011049">
    <property type="entry name" value="Serralysin-like_metalloprot_C"/>
</dbReference>
<dbReference type="GO" id="GO:0012505">
    <property type="term" value="C:endomembrane system"/>
    <property type="evidence" value="ECO:0007669"/>
    <property type="project" value="UniProtKB-ARBA"/>
</dbReference>
<dbReference type="PROSITE" id="PS00137">
    <property type="entry name" value="SUBTILASE_HIS"/>
    <property type="match status" value="1"/>
</dbReference>
<feature type="domain" description="Peptidase S8/S53" evidence="5">
    <location>
        <begin position="30"/>
        <end position="310"/>
    </location>
</feature>
<dbReference type="PRINTS" id="PR00313">
    <property type="entry name" value="CABNDNGRPT"/>
</dbReference>
<dbReference type="GO" id="GO:0005509">
    <property type="term" value="F:calcium ion binding"/>
    <property type="evidence" value="ECO:0007669"/>
    <property type="project" value="InterPro"/>
</dbReference>
<dbReference type="PRINTS" id="PR00723">
    <property type="entry name" value="SUBTILISIN"/>
</dbReference>
<dbReference type="PROSITE" id="PS00330">
    <property type="entry name" value="HEMOLYSIN_CALCIUM"/>
    <property type="match status" value="1"/>
</dbReference>
<evidence type="ECO:0000259" key="6">
    <source>
        <dbReference type="Pfam" id="PF01483"/>
    </source>
</evidence>
<dbReference type="KEGG" id="cmar:IMCC12053_1630"/>
<organism evidence="7 8">
    <name type="scientific">Celeribacter marinus</name>
    <dbReference type="NCBI Taxonomy" id="1397108"/>
    <lineage>
        <taxon>Bacteria</taxon>
        <taxon>Pseudomonadati</taxon>
        <taxon>Pseudomonadota</taxon>
        <taxon>Alphaproteobacteria</taxon>
        <taxon>Rhodobacterales</taxon>
        <taxon>Roseobacteraceae</taxon>
        <taxon>Celeribacter</taxon>
    </lineage>
</organism>
<dbReference type="PATRIC" id="fig|1397108.4.peg.1664"/>
<dbReference type="SUPFAM" id="SSF51120">
    <property type="entry name" value="beta-Roll"/>
    <property type="match status" value="2"/>
</dbReference>
<dbReference type="InterPro" id="IPR022398">
    <property type="entry name" value="Peptidase_S8_His-AS"/>
</dbReference>
<dbReference type="SUPFAM" id="SSF49785">
    <property type="entry name" value="Galactose-binding domain-like"/>
    <property type="match status" value="1"/>
</dbReference>
<sequence length="771" mass="80621">MTRPTDPLYDAQWHFTLIGDIEAVWSDYSGQGVSVLVVDDGVEAGHEDLRSNYDTSRPFFYAGTAYSGEPSAVGSNHGTAVAGLIAAQSGNGLGGVGVAYDARLSSFDYLYAVQNTPSQTDDLALFGQLAGFDVVNCSFGIPALYCDFDAGYAHGSGDSQSSGIGALFDTMTHALETGRGGLGTLSIYAAGNGSMNASGSYLTNNRMSVVVAATDKSGDAQSYSNYGVSLMVAAPAASVTTDRSGNAGYSITGGDTDYTHSFGGTSASTPIVSGAVALILEANAGLGWRDINDILALSAAQTGSDFGRGARRFEVSDWMSNGAQNWNGGGLSYSESYGYGMIDVFAATRLAEVWDVLYPQHGVSANEVSLEVVSSETTTVPDGRSRTQTATTTSALKIDSAYVNVRLKSADLEGLSVSLVTPMGQMLTLTDQEHMYDADLGAFVTYSYVFHVNGLHEMSTVGTWGLHVEEAQTDGKSTVIQAFSITFFGDDATHDTVHHFTSDFGDLAAIESNRAQITDDDGGVDWLDFSMMDTSLTVRLDTGEVDLGSAGYADLALGQFESIMGGQRRDVLHGDDFDNDINGNDGDDTLRGNRGNDTLNGAQGDDVLYGGYGRDHLIGGTGDDVIEAGKSRDRIEAGEGNDIINGAQGKDNIFGGWGDDIIDGGSSNDRLSGGRGADYLSGGSGNDRMIGGAGADSFVFGKGFDADTILDFEMSRDGIIVLSDLVGSVADVGQYARVSGDDIVFDFGDSDALTVAGVLDISGLMDMITVI</sequence>
<name>A0A0P0A4W6_9RHOB</name>
<dbReference type="InterPro" id="IPR015500">
    <property type="entry name" value="Peptidase_S8_subtilisin-rel"/>
</dbReference>
<evidence type="ECO:0000256" key="3">
    <source>
        <dbReference type="ARBA" id="ARBA00022825"/>
    </source>
</evidence>
<feature type="domain" description="P/Homo B" evidence="6">
    <location>
        <begin position="401"/>
        <end position="487"/>
    </location>
</feature>
<dbReference type="InterPro" id="IPR023828">
    <property type="entry name" value="Peptidase_S8_Ser-AS"/>
</dbReference>
<dbReference type="Gene3D" id="2.60.120.260">
    <property type="entry name" value="Galactose-binding domain-like"/>
    <property type="match status" value="1"/>
</dbReference>
<feature type="active site" description="Charge relay system" evidence="4">
    <location>
        <position position="39"/>
    </location>
</feature>
<dbReference type="Proteomes" id="UP000064920">
    <property type="component" value="Chromosome"/>
</dbReference>
<dbReference type="InterPro" id="IPR036852">
    <property type="entry name" value="Peptidase_S8/S53_dom_sf"/>
</dbReference>
<evidence type="ECO:0000313" key="8">
    <source>
        <dbReference type="Proteomes" id="UP000064920"/>
    </source>
</evidence>
<dbReference type="GO" id="GO:0016020">
    <property type="term" value="C:membrane"/>
    <property type="evidence" value="ECO:0007669"/>
    <property type="project" value="TreeGrafter"/>
</dbReference>
<dbReference type="SUPFAM" id="SSF52743">
    <property type="entry name" value="Subtilisin-like"/>
    <property type="match status" value="1"/>
</dbReference>
<feature type="active site" description="Charge relay system" evidence="4">
    <location>
        <position position="77"/>
    </location>
</feature>
<keyword evidence="3 4" id="KW-0720">Serine protease</keyword>
<reference evidence="7 8" key="1">
    <citation type="submission" date="2015-05" db="EMBL/GenBank/DDBJ databases">
        <authorList>
            <person name="Wang D.B."/>
            <person name="Wang M."/>
        </authorList>
    </citation>
    <scope>NUCLEOTIDE SEQUENCE [LARGE SCALE GENOMIC DNA]</scope>
    <source>
        <strain evidence="7 8">IMCC 12053</strain>
    </source>
</reference>
<dbReference type="Pfam" id="PF00082">
    <property type="entry name" value="Peptidase_S8"/>
    <property type="match status" value="1"/>
</dbReference>
<accession>A0A0P0A4W6</accession>
<comment type="similarity">
    <text evidence="4">Belongs to the peptidase S8 family.</text>
</comment>
<dbReference type="InterPro" id="IPR000209">
    <property type="entry name" value="Peptidase_S8/S53_dom"/>
</dbReference>